<evidence type="ECO:0000313" key="6">
    <source>
        <dbReference type="Proteomes" id="UP000265703"/>
    </source>
</evidence>
<protein>
    <recommendedName>
        <fullName evidence="7">Acetyl-CoA synthetase-like protein</fullName>
    </recommendedName>
</protein>
<dbReference type="InterPro" id="IPR045851">
    <property type="entry name" value="AMP-bd_C_sf"/>
</dbReference>
<evidence type="ECO:0000259" key="4">
    <source>
        <dbReference type="Pfam" id="PF13193"/>
    </source>
</evidence>
<dbReference type="Pfam" id="PF13193">
    <property type="entry name" value="AMP-binding_C"/>
    <property type="match status" value="1"/>
</dbReference>
<feature type="domain" description="AMP-dependent synthetase/ligase" evidence="3">
    <location>
        <begin position="124"/>
        <end position="467"/>
    </location>
</feature>
<dbReference type="Pfam" id="PF00501">
    <property type="entry name" value="AMP-binding"/>
    <property type="match status" value="1"/>
</dbReference>
<dbReference type="EMBL" id="QKYT01000236">
    <property type="protein sequence ID" value="RIA89003.1"/>
    <property type="molecule type" value="Genomic_DNA"/>
</dbReference>
<keyword evidence="6" id="KW-1185">Reference proteome</keyword>
<dbReference type="PANTHER" id="PTHR24096">
    <property type="entry name" value="LONG-CHAIN-FATTY-ACID--COA LIGASE"/>
    <property type="match status" value="1"/>
</dbReference>
<dbReference type="InterPro" id="IPR000873">
    <property type="entry name" value="AMP-dep_synth/lig_dom"/>
</dbReference>
<reference evidence="5 6" key="1">
    <citation type="submission" date="2018-06" db="EMBL/GenBank/DDBJ databases">
        <title>Comparative genomics reveals the genomic features of Rhizophagus irregularis, R. cerebriforme, R. diaphanum and Gigaspora rosea, and their symbiotic lifestyle signature.</title>
        <authorList>
            <person name="Morin E."/>
            <person name="San Clemente H."/>
            <person name="Chen E.C.H."/>
            <person name="De La Providencia I."/>
            <person name="Hainaut M."/>
            <person name="Kuo A."/>
            <person name="Kohler A."/>
            <person name="Murat C."/>
            <person name="Tang N."/>
            <person name="Roy S."/>
            <person name="Loubradou J."/>
            <person name="Henrissat B."/>
            <person name="Grigoriev I.V."/>
            <person name="Corradi N."/>
            <person name="Roux C."/>
            <person name="Martin F.M."/>
        </authorList>
    </citation>
    <scope>NUCLEOTIDE SEQUENCE [LARGE SCALE GENOMIC DNA]</scope>
    <source>
        <strain evidence="5 6">DAOM 227022</strain>
    </source>
</reference>
<evidence type="ECO:0000313" key="5">
    <source>
        <dbReference type="EMBL" id="RIA89003.1"/>
    </source>
</evidence>
<dbReference type="GO" id="GO:0016405">
    <property type="term" value="F:CoA-ligase activity"/>
    <property type="evidence" value="ECO:0007669"/>
    <property type="project" value="TreeGrafter"/>
</dbReference>
<evidence type="ECO:0000256" key="2">
    <source>
        <dbReference type="ARBA" id="ARBA00022598"/>
    </source>
</evidence>
<evidence type="ECO:0008006" key="7">
    <source>
        <dbReference type="Google" id="ProtNLM"/>
    </source>
</evidence>
<sequence>MAQLKFPGYLGYNESNHTIFTEVNLVYDVQSNQSTHTIPSLRETGRFTASVDSLIDTSSVTLNLLNTHVFFQSSVDSDELWDMSIPKVDLFIIDRAKDISHNIEFPEIGIYQYITSNPYGIDDDKAIFIDGTTDKKLTFGQLKSNSKKLAAGLINKVGFKRGDVLAIISPNHIDYPVVVFGAIAAGGKVSMVNTNYNVILTDQLKGCGASIIVTHPDFLNDASEAATKANIHKSKIFLFNDKEHNEFQPFSSLFSDEEFDPVEFTPEEAKSITAYLCYSSGTREINKGVELSHFNIVSNIAQLEDFEDKISYKNTTFMGVLGATCVILPKFELGAFCRIIQDYKVDIAPIVPPMVLLLVKDPIVRKYNLSSLKLVISAAAPLSKELSNKFIETYGTYGTLIKQGYGSTETSPFTHWTKTEKNIVNGSIGKLIPNMECKIISDDNQELGYNETGEIYLRGPNIMKGYLNKRKDTDACIDSDGWFRTGDMGYVDPQGNFFIIDRVEELIKYKEHKIAPAKLEAILLTCPSIADAAVIGVYSDEQATEFPLAFVVLQPNEIKSDQMKEEIKKFVSQRVEQHERLRGGVYFTEKIPKTCSGKILRRFLVKNECILPGKKSVNTCELL</sequence>
<dbReference type="CDD" id="cd05911">
    <property type="entry name" value="Firefly_Luc_like"/>
    <property type="match status" value="1"/>
</dbReference>
<dbReference type="PANTHER" id="PTHR24096:SF149">
    <property type="entry name" value="AMP-BINDING DOMAIN-CONTAINING PROTEIN-RELATED"/>
    <property type="match status" value="1"/>
</dbReference>
<dbReference type="Gene3D" id="2.30.38.10">
    <property type="entry name" value="Luciferase, Domain 3"/>
    <property type="match status" value="1"/>
</dbReference>
<dbReference type="AlphaFoldDB" id="A0A397SSA6"/>
<accession>A0A397SSA6</accession>
<evidence type="ECO:0000256" key="1">
    <source>
        <dbReference type="ARBA" id="ARBA00006432"/>
    </source>
</evidence>
<dbReference type="STRING" id="658196.A0A397SSA6"/>
<comment type="similarity">
    <text evidence="1">Belongs to the ATP-dependent AMP-binding enzyme family.</text>
</comment>
<dbReference type="Proteomes" id="UP000265703">
    <property type="component" value="Unassembled WGS sequence"/>
</dbReference>
<dbReference type="OrthoDB" id="1898221at2759"/>
<proteinExistence type="inferred from homology"/>
<dbReference type="InterPro" id="IPR025110">
    <property type="entry name" value="AMP-bd_C"/>
</dbReference>
<comment type="caution">
    <text evidence="5">The sequence shown here is derived from an EMBL/GenBank/DDBJ whole genome shotgun (WGS) entry which is preliminary data.</text>
</comment>
<keyword evidence="2" id="KW-0436">Ligase</keyword>
<feature type="domain" description="AMP-binding enzyme C-terminal" evidence="4">
    <location>
        <begin position="518"/>
        <end position="598"/>
    </location>
</feature>
<dbReference type="SUPFAM" id="SSF56801">
    <property type="entry name" value="Acetyl-CoA synthetase-like"/>
    <property type="match status" value="1"/>
</dbReference>
<dbReference type="Gene3D" id="3.40.50.980">
    <property type="match status" value="2"/>
</dbReference>
<gene>
    <name evidence="5" type="ORF">C1645_738947</name>
</gene>
<evidence type="ECO:0000259" key="3">
    <source>
        <dbReference type="Pfam" id="PF00501"/>
    </source>
</evidence>
<name>A0A397SSA6_9GLOM</name>
<organism evidence="5 6">
    <name type="scientific">Glomus cerebriforme</name>
    <dbReference type="NCBI Taxonomy" id="658196"/>
    <lineage>
        <taxon>Eukaryota</taxon>
        <taxon>Fungi</taxon>
        <taxon>Fungi incertae sedis</taxon>
        <taxon>Mucoromycota</taxon>
        <taxon>Glomeromycotina</taxon>
        <taxon>Glomeromycetes</taxon>
        <taxon>Glomerales</taxon>
        <taxon>Glomeraceae</taxon>
        <taxon>Glomus</taxon>
    </lineage>
</organism>
<dbReference type="Gene3D" id="3.30.300.30">
    <property type="match status" value="1"/>
</dbReference>